<evidence type="ECO:0000313" key="3">
    <source>
        <dbReference type="Proteomes" id="UP001177003"/>
    </source>
</evidence>
<keyword evidence="3" id="KW-1185">Reference proteome</keyword>
<dbReference type="Proteomes" id="UP001177003">
    <property type="component" value="Chromosome 0"/>
</dbReference>
<evidence type="ECO:0000313" key="2">
    <source>
        <dbReference type="EMBL" id="CAI9263644.1"/>
    </source>
</evidence>
<reference evidence="2" key="1">
    <citation type="submission" date="2023-04" db="EMBL/GenBank/DDBJ databases">
        <authorList>
            <person name="Vijverberg K."/>
            <person name="Xiong W."/>
            <person name="Schranz E."/>
        </authorList>
    </citation>
    <scope>NUCLEOTIDE SEQUENCE</scope>
</reference>
<evidence type="ECO:0000256" key="1">
    <source>
        <dbReference type="SAM" id="MobiDB-lite"/>
    </source>
</evidence>
<feature type="region of interest" description="Disordered" evidence="1">
    <location>
        <begin position="101"/>
        <end position="142"/>
    </location>
</feature>
<accession>A0AA35UT06</accession>
<sequence>MWWPVVAHGGNHHHTVLAVALSRRQVTKRQQQAAVMTRYNQKERKDGGIGHGLALLGVFHLFTAPTVSLSNQPTVLNVTSSSRDVTVAYFVKATGGNGDGRNRRGIGSLTDGERQWKNGRGYRHESRKTKSNTRRRLQQHRPNARRRRFWWFHDSHTMTAPTRCSLDRPPWSSTSDGWLKGIHGGRGRIEAPEVLT</sequence>
<proteinExistence type="predicted"/>
<dbReference type="AlphaFoldDB" id="A0AA35UT06"/>
<name>A0AA35UT06_LACSI</name>
<organism evidence="2 3">
    <name type="scientific">Lactuca saligna</name>
    <name type="common">Willowleaf lettuce</name>
    <dbReference type="NCBI Taxonomy" id="75948"/>
    <lineage>
        <taxon>Eukaryota</taxon>
        <taxon>Viridiplantae</taxon>
        <taxon>Streptophyta</taxon>
        <taxon>Embryophyta</taxon>
        <taxon>Tracheophyta</taxon>
        <taxon>Spermatophyta</taxon>
        <taxon>Magnoliopsida</taxon>
        <taxon>eudicotyledons</taxon>
        <taxon>Gunneridae</taxon>
        <taxon>Pentapetalae</taxon>
        <taxon>asterids</taxon>
        <taxon>campanulids</taxon>
        <taxon>Asterales</taxon>
        <taxon>Asteraceae</taxon>
        <taxon>Cichorioideae</taxon>
        <taxon>Cichorieae</taxon>
        <taxon>Lactucinae</taxon>
        <taxon>Lactuca</taxon>
    </lineage>
</organism>
<protein>
    <submittedName>
        <fullName evidence="2">Uncharacterized protein</fullName>
    </submittedName>
</protein>
<gene>
    <name evidence="2" type="ORF">LSALG_LOCUS4324</name>
</gene>
<feature type="compositionally biased region" description="Basic residues" evidence="1">
    <location>
        <begin position="125"/>
        <end position="142"/>
    </location>
</feature>
<dbReference type="EMBL" id="OX465086">
    <property type="protein sequence ID" value="CAI9263644.1"/>
    <property type="molecule type" value="Genomic_DNA"/>
</dbReference>